<feature type="domain" description="Archease" evidence="6">
    <location>
        <begin position="51"/>
        <end position="184"/>
    </location>
</feature>
<evidence type="ECO:0000256" key="1">
    <source>
        <dbReference type="ARBA" id="ARBA00007963"/>
    </source>
</evidence>
<organism evidence="7">
    <name type="scientific">Desulfomonile tiedjei</name>
    <dbReference type="NCBI Taxonomy" id="2358"/>
    <lineage>
        <taxon>Bacteria</taxon>
        <taxon>Pseudomonadati</taxon>
        <taxon>Thermodesulfobacteriota</taxon>
        <taxon>Desulfomonilia</taxon>
        <taxon>Desulfomonilales</taxon>
        <taxon>Desulfomonilaceae</taxon>
        <taxon>Desulfomonile</taxon>
    </lineage>
</organism>
<evidence type="ECO:0000313" key="7">
    <source>
        <dbReference type="EMBL" id="HGH61546.1"/>
    </source>
</evidence>
<evidence type="ECO:0000256" key="5">
    <source>
        <dbReference type="SAM" id="MobiDB-lite"/>
    </source>
</evidence>
<dbReference type="SUPFAM" id="SSF69819">
    <property type="entry name" value="MTH1598-like"/>
    <property type="match status" value="1"/>
</dbReference>
<dbReference type="GO" id="GO:0008033">
    <property type="term" value="P:tRNA processing"/>
    <property type="evidence" value="ECO:0007669"/>
    <property type="project" value="UniProtKB-KW"/>
</dbReference>
<accession>A0A7C4ASG3</accession>
<dbReference type="InterPro" id="IPR023572">
    <property type="entry name" value="Archease_dom"/>
</dbReference>
<dbReference type="EMBL" id="DTGT01000306">
    <property type="protein sequence ID" value="HGH61546.1"/>
    <property type="molecule type" value="Genomic_DNA"/>
</dbReference>
<dbReference type="PANTHER" id="PTHR12682:SF11">
    <property type="entry name" value="PROTEIN ARCHEASE"/>
    <property type="match status" value="1"/>
</dbReference>
<protein>
    <submittedName>
        <fullName evidence="7">Archease</fullName>
    </submittedName>
</protein>
<evidence type="ECO:0000256" key="3">
    <source>
        <dbReference type="ARBA" id="ARBA00022723"/>
    </source>
</evidence>
<keyword evidence="3" id="KW-0479">Metal-binding</keyword>
<reference evidence="7" key="1">
    <citation type="journal article" date="2020" name="mSystems">
        <title>Genome- and Community-Level Interaction Insights into Carbon Utilization and Element Cycling Functions of Hydrothermarchaeota in Hydrothermal Sediment.</title>
        <authorList>
            <person name="Zhou Z."/>
            <person name="Liu Y."/>
            <person name="Xu W."/>
            <person name="Pan J."/>
            <person name="Luo Z.H."/>
            <person name="Li M."/>
        </authorList>
    </citation>
    <scope>NUCLEOTIDE SEQUENCE [LARGE SCALE GENOMIC DNA]</scope>
    <source>
        <strain evidence="7">SpSt-769</strain>
    </source>
</reference>
<gene>
    <name evidence="7" type="ORF">ENV54_09640</name>
</gene>
<evidence type="ECO:0000256" key="2">
    <source>
        <dbReference type="ARBA" id="ARBA00022694"/>
    </source>
</evidence>
<keyword evidence="4" id="KW-0106">Calcium</keyword>
<proteinExistence type="inferred from homology"/>
<sequence>MRQSDRRRFFVNAGSANARDSGVTAPGTEASSGNKIPNMTSPPKTHKRRKWRVIDHTADLRIEARGESLPELFLNCAQALTVLLVGRVKVAPTESRELTLSAPSIEDLLVEWLRELLFDHQVHGRVFVNAEVLDLSDTLLKARAAFGKVPEGHSMQCEIKAVTYHGLKIVRRGDAYVVRIIFDI</sequence>
<dbReference type="Gene3D" id="3.55.10.10">
    <property type="entry name" value="Archease domain"/>
    <property type="match status" value="1"/>
</dbReference>
<keyword evidence="2" id="KW-0819">tRNA processing</keyword>
<comment type="similarity">
    <text evidence="1">Belongs to the archease family.</text>
</comment>
<dbReference type="InterPro" id="IPR002804">
    <property type="entry name" value="Archease"/>
</dbReference>
<evidence type="ECO:0000256" key="4">
    <source>
        <dbReference type="ARBA" id="ARBA00022837"/>
    </source>
</evidence>
<dbReference type="Pfam" id="PF01951">
    <property type="entry name" value="Archease"/>
    <property type="match status" value="1"/>
</dbReference>
<dbReference type="AlphaFoldDB" id="A0A7C4ASG3"/>
<comment type="caution">
    <text evidence="7">The sequence shown here is derived from an EMBL/GenBank/DDBJ whole genome shotgun (WGS) entry which is preliminary data.</text>
</comment>
<feature type="compositionally biased region" description="Polar residues" evidence="5">
    <location>
        <begin position="29"/>
        <end position="43"/>
    </location>
</feature>
<feature type="region of interest" description="Disordered" evidence="5">
    <location>
        <begin position="1"/>
        <end position="48"/>
    </location>
</feature>
<evidence type="ECO:0000259" key="6">
    <source>
        <dbReference type="Pfam" id="PF01951"/>
    </source>
</evidence>
<dbReference type="PANTHER" id="PTHR12682">
    <property type="entry name" value="ARCHEASE"/>
    <property type="match status" value="1"/>
</dbReference>
<dbReference type="InterPro" id="IPR036820">
    <property type="entry name" value="Archease_dom_sf"/>
</dbReference>
<name>A0A7C4ASG3_9BACT</name>
<dbReference type="GO" id="GO:0046872">
    <property type="term" value="F:metal ion binding"/>
    <property type="evidence" value="ECO:0007669"/>
    <property type="project" value="UniProtKB-KW"/>
</dbReference>